<gene>
    <name evidence="9" type="ORF">ATF69_0239</name>
</gene>
<evidence type="ECO:0000256" key="7">
    <source>
        <dbReference type="ARBA" id="ARBA00023136"/>
    </source>
</evidence>
<evidence type="ECO:0000313" key="9">
    <source>
        <dbReference type="EMBL" id="TWG40950.1"/>
    </source>
</evidence>
<dbReference type="Proteomes" id="UP000321485">
    <property type="component" value="Unassembled WGS sequence"/>
</dbReference>
<dbReference type="InterPro" id="IPR002781">
    <property type="entry name" value="TM_pro_TauE-like"/>
</dbReference>
<keyword evidence="6 8" id="KW-1133">Transmembrane helix</keyword>
<dbReference type="GO" id="GO:0005886">
    <property type="term" value="C:plasma membrane"/>
    <property type="evidence" value="ECO:0007669"/>
    <property type="project" value="UniProtKB-SubCell"/>
</dbReference>
<keyword evidence="7 8" id="KW-0472">Membrane</keyword>
<proteinExistence type="inferred from homology"/>
<name>A0A561XXW3_ACIDE</name>
<feature type="transmembrane region" description="Helical" evidence="8">
    <location>
        <begin position="204"/>
        <end position="226"/>
    </location>
</feature>
<evidence type="ECO:0000313" key="10">
    <source>
        <dbReference type="Proteomes" id="UP000321485"/>
    </source>
</evidence>
<feature type="transmembrane region" description="Helical" evidence="8">
    <location>
        <begin position="85"/>
        <end position="105"/>
    </location>
</feature>
<dbReference type="EMBL" id="VJWE01000002">
    <property type="protein sequence ID" value="TWG40950.1"/>
    <property type="molecule type" value="Genomic_DNA"/>
</dbReference>
<feature type="transmembrane region" description="Helical" evidence="8">
    <location>
        <begin position="47"/>
        <end position="65"/>
    </location>
</feature>
<feature type="transmembrane region" description="Helical" evidence="8">
    <location>
        <begin position="238"/>
        <end position="256"/>
    </location>
</feature>
<keyword evidence="4 8" id="KW-1003">Cell membrane</keyword>
<organism evidence="9 10">
    <name type="scientific">Acidovorax delafieldii</name>
    <name type="common">Pseudomonas delafieldii</name>
    <dbReference type="NCBI Taxonomy" id="47920"/>
    <lineage>
        <taxon>Bacteria</taxon>
        <taxon>Pseudomonadati</taxon>
        <taxon>Pseudomonadota</taxon>
        <taxon>Betaproteobacteria</taxon>
        <taxon>Burkholderiales</taxon>
        <taxon>Comamonadaceae</taxon>
        <taxon>Acidovorax</taxon>
    </lineage>
</organism>
<evidence type="ECO:0000256" key="2">
    <source>
        <dbReference type="ARBA" id="ARBA00009142"/>
    </source>
</evidence>
<protein>
    <recommendedName>
        <fullName evidence="8">Probable membrane transporter protein</fullName>
    </recommendedName>
</protein>
<evidence type="ECO:0000256" key="3">
    <source>
        <dbReference type="ARBA" id="ARBA00022448"/>
    </source>
</evidence>
<dbReference type="PANTHER" id="PTHR30269:SF32">
    <property type="entry name" value="MEMBRANE TRANSPORTER PROTEIN-RELATED"/>
    <property type="match status" value="1"/>
</dbReference>
<comment type="similarity">
    <text evidence="2 8">Belongs to the 4-toluene sulfonate uptake permease (TSUP) (TC 2.A.102) family.</text>
</comment>
<sequence>MDSTWAMHTPWGMDILQLLMVVVVFVLAGGVKGVTGMGLPTVAVSLLGLRMPPVQAAALLVIPSLATNIAQCRGPHLRSLVSRLWPGWLAIAIVTVSAPGLGDAVSAQTTKGWLGGILMAYGIWGLWRPQLPDLSLTSKWLSLPTGAATGFVTSLTAVFVLPWVPYLQTLRLGKDEMVQALGLSFTVATLSLAVKVQMSAPLGLIPSSVAIAVGGALIGAFCGLKLGELLRSRLVGPVFQKTLFMVFLGLGAANLIQAH</sequence>
<comment type="subcellular location">
    <subcellularLocation>
        <location evidence="1 8">Cell membrane</location>
        <topology evidence="1 8">Multi-pass membrane protein</topology>
    </subcellularLocation>
</comment>
<keyword evidence="5 8" id="KW-0812">Transmembrane</keyword>
<accession>A0A561XXW3</accession>
<dbReference type="InterPro" id="IPR052017">
    <property type="entry name" value="TSUP"/>
</dbReference>
<evidence type="ECO:0000256" key="4">
    <source>
        <dbReference type="ARBA" id="ARBA00022475"/>
    </source>
</evidence>
<dbReference type="PANTHER" id="PTHR30269">
    <property type="entry name" value="TRANSMEMBRANE PROTEIN YFCA"/>
    <property type="match status" value="1"/>
</dbReference>
<dbReference type="Pfam" id="PF01925">
    <property type="entry name" value="TauE"/>
    <property type="match status" value="1"/>
</dbReference>
<reference evidence="9 10" key="1">
    <citation type="journal article" date="2015" name="Stand. Genomic Sci.">
        <title>Genomic Encyclopedia of Bacterial and Archaeal Type Strains, Phase III: the genomes of soil and plant-associated and newly described type strains.</title>
        <authorList>
            <person name="Whitman W.B."/>
            <person name="Woyke T."/>
            <person name="Klenk H.P."/>
            <person name="Zhou Y."/>
            <person name="Lilburn T.G."/>
            <person name="Beck B.J."/>
            <person name="De Vos P."/>
            <person name="Vandamme P."/>
            <person name="Eisen J.A."/>
            <person name="Garrity G."/>
            <person name="Hugenholtz P."/>
            <person name="Kyrpides N.C."/>
        </authorList>
    </citation>
    <scope>NUCLEOTIDE SEQUENCE [LARGE SCALE GENOMIC DNA]</scope>
    <source>
        <strain evidence="9 10">DSM 64</strain>
    </source>
</reference>
<evidence type="ECO:0000256" key="8">
    <source>
        <dbReference type="RuleBase" id="RU363041"/>
    </source>
</evidence>
<dbReference type="AlphaFoldDB" id="A0A561XXW3"/>
<evidence type="ECO:0000256" key="6">
    <source>
        <dbReference type="ARBA" id="ARBA00022989"/>
    </source>
</evidence>
<comment type="caution">
    <text evidence="9">The sequence shown here is derived from an EMBL/GenBank/DDBJ whole genome shotgun (WGS) entry which is preliminary data.</text>
</comment>
<keyword evidence="3" id="KW-0813">Transport</keyword>
<evidence type="ECO:0000256" key="1">
    <source>
        <dbReference type="ARBA" id="ARBA00004651"/>
    </source>
</evidence>
<evidence type="ECO:0000256" key="5">
    <source>
        <dbReference type="ARBA" id="ARBA00022692"/>
    </source>
</evidence>
<feature type="transmembrane region" description="Helical" evidence="8">
    <location>
        <begin position="112"/>
        <end position="127"/>
    </location>
</feature>
<feature type="transmembrane region" description="Helical" evidence="8">
    <location>
        <begin position="15"/>
        <end position="35"/>
    </location>
</feature>
<feature type="transmembrane region" description="Helical" evidence="8">
    <location>
        <begin position="147"/>
        <end position="166"/>
    </location>
</feature>